<dbReference type="SMART" id="SM00355">
    <property type="entry name" value="ZnF_C2H2"/>
    <property type="match status" value="2"/>
</dbReference>
<protein>
    <recommendedName>
        <fullName evidence="2">C2H2-type domain-containing protein</fullName>
    </recommendedName>
</protein>
<evidence type="ECO:0000313" key="4">
    <source>
        <dbReference type="Proteomes" id="UP000186583"/>
    </source>
</evidence>
<feature type="region of interest" description="Disordered" evidence="1">
    <location>
        <begin position="136"/>
        <end position="156"/>
    </location>
</feature>
<keyword evidence="4" id="KW-1185">Reference proteome</keyword>
<reference evidence="3 4" key="1">
    <citation type="submission" date="2016-11" db="EMBL/GenBank/DDBJ databases">
        <title>Draft Genome Assembly of Colletotrichum chlorophyti a pathogen of herbaceous plants.</title>
        <authorList>
            <person name="Gan P."/>
            <person name="Narusaka M."/>
            <person name="Tsushima A."/>
            <person name="Narusaka Y."/>
            <person name="Takano Y."/>
            <person name="Shirasu K."/>
        </authorList>
    </citation>
    <scope>NUCLEOTIDE SEQUENCE [LARGE SCALE GENOMIC DNA]</scope>
    <source>
        <strain evidence="3 4">NTL11</strain>
    </source>
</reference>
<dbReference type="Proteomes" id="UP000186583">
    <property type="component" value="Unassembled WGS sequence"/>
</dbReference>
<dbReference type="InterPro" id="IPR013087">
    <property type="entry name" value="Znf_C2H2_type"/>
</dbReference>
<dbReference type="STRING" id="708187.A0A1Q8RXA5"/>
<evidence type="ECO:0000259" key="2">
    <source>
        <dbReference type="SMART" id="SM00355"/>
    </source>
</evidence>
<feature type="domain" description="C2H2-type" evidence="2">
    <location>
        <begin position="38"/>
        <end position="64"/>
    </location>
</feature>
<feature type="domain" description="C2H2-type" evidence="2">
    <location>
        <begin position="10"/>
        <end position="36"/>
    </location>
</feature>
<feature type="region of interest" description="Disordered" evidence="1">
    <location>
        <begin position="86"/>
        <end position="107"/>
    </location>
</feature>
<evidence type="ECO:0000313" key="3">
    <source>
        <dbReference type="EMBL" id="OLN90020.1"/>
    </source>
</evidence>
<gene>
    <name evidence="3" type="ORF">CCHL11_07247</name>
</gene>
<organism evidence="3 4">
    <name type="scientific">Colletotrichum chlorophyti</name>
    <dbReference type="NCBI Taxonomy" id="708187"/>
    <lineage>
        <taxon>Eukaryota</taxon>
        <taxon>Fungi</taxon>
        <taxon>Dikarya</taxon>
        <taxon>Ascomycota</taxon>
        <taxon>Pezizomycotina</taxon>
        <taxon>Sordariomycetes</taxon>
        <taxon>Hypocreomycetidae</taxon>
        <taxon>Glomerellales</taxon>
        <taxon>Glomerellaceae</taxon>
        <taxon>Colletotrichum</taxon>
    </lineage>
</organism>
<dbReference type="OrthoDB" id="5242988at2759"/>
<dbReference type="EMBL" id="MPGH01000067">
    <property type="protein sequence ID" value="OLN90020.1"/>
    <property type="molecule type" value="Genomic_DNA"/>
</dbReference>
<proteinExistence type="predicted"/>
<feature type="compositionally biased region" description="Low complexity" evidence="1">
    <location>
        <begin position="86"/>
        <end position="102"/>
    </location>
</feature>
<name>A0A1Q8RXA5_9PEZI</name>
<accession>A0A1Q8RXA5</accession>
<comment type="caution">
    <text evidence="3">The sequence shown here is derived from an EMBL/GenBank/DDBJ whole genome shotgun (WGS) entry which is preliminary data.</text>
</comment>
<sequence>MLHVKTVHTHTCNWAGCDQPSFATKDGLTWHVKLEHLLICPAAGCTESSFQSKRILECHIKWAHPEAHQDKGNQAKAPPKIIAPATVATNSSQGSGAGASSSPRKDTMEDRAIKHILSVAVSKKKCREQLRNVVEKKFRRQHGQTPRAADSPSDLSRARSSRLVENASFPLVWEQGVLPFLIEFIPKWCGPSHVVSVTRGKTPGSRRVCITTATKPSRARRIIIAAHVRDLLPETYRAAITFAFCTGGVDRLVWARGLSKDMPDDVCMARNPYYFKDPCMGDSIGIEGSEAFKESTSTLGPCLVIGGGNYWLANFHPFVEAYQHLDAVSVQHPSPSDRTRCIDERHDAMPESTDFTLGNLTATSGIDLKTTRVSHDPYWEECDKEQPLIVTDWILIGSKTRQANILRRFPSETMPLLKEVPVKTTTAVAPGAAVVSTGRTSGQQRGQVCEIPAYVSAEENGTGKATREWFVEEPYPYDDEEGWIRGGVGVEGDSGAAIVDADTNALVGQLWGRNKYFGSGPRLTFFTPISDLFDDIQERCDQQTRPQLPQYRDESDCYPVYPNCRQCYDLRTYLDSRRSSRESLRSMIGHNESDHGDLTSLGGTSELATPKDHAFWSRHSGVEEAGSSFTSITSPSATHPFSFTPQPGTPGVVDIKSPYALTLSAEDLYEADDFTHAAGTASVKRAAAVPLMRSSSHNAKRQRLH</sequence>
<evidence type="ECO:0000256" key="1">
    <source>
        <dbReference type="SAM" id="MobiDB-lite"/>
    </source>
</evidence>
<dbReference type="AlphaFoldDB" id="A0A1Q8RXA5"/>